<accession>A0A538U9N0</accession>
<comment type="caution">
    <text evidence="3">The sequence shown here is derived from an EMBL/GenBank/DDBJ whole genome shotgun (WGS) entry which is preliminary data.</text>
</comment>
<feature type="coiled-coil region" evidence="1">
    <location>
        <begin position="109"/>
        <end position="136"/>
    </location>
</feature>
<keyword evidence="2" id="KW-0472">Membrane</keyword>
<protein>
    <submittedName>
        <fullName evidence="3">DUF4337 domain-containing protein</fullName>
    </submittedName>
</protein>
<dbReference type="Proteomes" id="UP000319836">
    <property type="component" value="Unassembled WGS sequence"/>
</dbReference>
<dbReference type="AlphaFoldDB" id="A0A538U9N0"/>
<reference evidence="3 4" key="1">
    <citation type="journal article" date="2019" name="Nat. Microbiol.">
        <title>Mediterranean grassland soil C-N compound turnover is dependent on rainfall and depth, and is mediated by genomically divergent microorganisms.</title>
        <authorList>
            <person name="Diamond S."/>
            <person name="Andeer P.F."/>
            <person name="Li Z."/>
            <person name="Crits-Christoph A."/>
            <person name="Burstein D."/>
            <person name="Anantharaman K."/>
            <person name="Lane K.R."/>
            <person name="Thomas B.C."/>
            <person name="Pan C."/>
            <person name="Northen T.R."/>
            <person name="Banfield J.F."/>
        </authorList>
    </citation>
    <scope>NUCLEOTIDE SEQUENCE [LARGE SCALE GENOMIC DNA]</scope>
    <source>
        <strain evidence="3">WS_10</strain>
    </source>
</reference>
<evidence type="ECO:0000313" key="4">
    <source>
        <dbReference type="Proteomes" id="UP000319836"/>
    </source>
</evidence>
<keyword evidence="2" id="KW-0812">Transmembrane</keyword>
<evidence type="ECO:0000313" key="3">
    <source>
        <dbReference type="EMBL" id="TMQ72429.1"/>
    </source>
</evidence>
<feature type="transmembrane region" description="Helical" evidence="2">
    <location>
        <begin position="172"/>
        <end position="192"/>
    </location>
</feature>
<evidence type="ECO:0000256" key="2">
    <source>
        <dbReference type="SAM" id="Phobius"/>
    </source>
</evidence>
<keyword evidence="2" id="KW-1133">Transmembrane helix</keyword>
<gene>
    <name evidence="3" type="ORF">E6K80_02790</name>
</gene>
<dbReference type="Pfam" id="PF14235">
    <property type="entry name" value="DUF4337"/>
    <property type="match status" value="1"/>
</dbReference>
<dbReference type="InterPro" id="IPR025570">
    <property type="entry name" value="DUF4337"/>
</dbReference>
<keyword evidence="1" id="KW-0175">Coiled coil</keyword>
<evidence type="ECO:0000256" key="1">
    <source>
        <dbReference type="SAM" id="Coils"/>
    </source>
</evidence>
<name>A0A538U9N0_UNCEI</name>
<dbReference type="EMBL" id="VBPA01000060">
    <property type="protein sequence ID" value="TMQ72429.1"/>
    <property type="molecule type" value="Genomic_DNA"/>
</dbReference>
<feature type="transmembrane region" description="Helical" evidence="2">
    <location>
        <begin position="146"/>
        <end position="166"/>
    </location>
</feature>
<sequence length="193" mass="20878">MPEEPEVETEKLHEAIHEAFEKEGGRLLRRVALSTALMAALAAVAAEQAGGTANEALALRTEAATLQSAASDQWAYYQAKGIKAAVQEAAASTWRALGKSPPAEIEATARRHVAEQAEIQAKARELEQERDARVRESKALMHRHEFFAYAVALFQVAIALGAVTALTHIRPLWWASLLLGLSGAALLILAHVR</sequence>
<proteinExistence type="predicted"/>
<organism evidence="3 4">
    <name type="scientific">Eiseniibacteriota bacterium</name>
    <dbReference type="NCBI Taxonomy" id="2212470"/>
    <lineage>
        <taxon>Bacteria</taxon>
        <taxon>Candidatus Eiseniibacteriota</taxon>
    </lineage>
</organism>